<dbReference type="GO" id="GO:0008270">
    <property type="term" value="F:zinc ion binding"/>
    <property type="evidence" value="ECO:0007669"/>
    <property type="project" value="UniProtKB-KW"/>
</dbReference>
<feature type="domain" description="C2H2-type" evidence="13">
    <location>
        <begin position="274"/>
        <end position="301"/>
    </location>
</feature>
<dbReference type="Proteomes" id="UP000261480">
    <property type="component" value="Unplaced"/>
</dbReference>
<reference evidence="14" key="1">
    <citation type="submission" date="2025-08" db="UniProtKB">
        <authorList>
            <consortium name="Ensembl"/>
        </authorList>
    </citation>
    <scope>IDENTIFICATION</scope>
</reference>
<dbReference type="PANTHER" id="PTHR23235:SF142">
    <property type="entry name" value="ZINC FINGER PROTEIN 384"/>
    <property type="match status" value="1"/>
</dbReference>
<evidence type="ECO:0000256" key="2">
    <source>
        <dbReference type="ARBA" id="ARBA00004123"/>
    </source>
</evidence>
<keyword evidence="8" id="KW-0238">DNA-binding</keyword>
<keyword evidence="7" id="KW-0805">Transcription regulation</keyword>
<evidence type="ECO:0000256" key="6">
    <source>
        <dbReference type="ARBA" id="ARBA00022833"/>
    </source>
</evidence>
<keyword evidence="4" id="KW-0677">Repeat</keyword>
<evidence type="ECO:0000313" key="15">
    <source>
        <dbReference type="Proteomes" id="UP000261480"/>
    </source>
</evidence>
<dbReference type="GO" id="GO:0000981">
    <property type="term" value="F:DNA-binding transcription factor activity, RNA polymerase II-specific"/>
    <property type="evidence" value="ECO:0007669"/>
    <property type="project" value="TreeGrafter"/>
</dbReference>
<feature type="compositionally biased region" description="Basic and acidic residues" evidence="12">
    <location>
        <begin position="118"/>
        <end position="132"/>
    </location>
</feature>
<evidence type="ECO:0000256" key="7">
    <source>
        <dbReference type="ARBA" id="ARBA00023015"/>
    </source>
</evidence>
<feature type="domain" description="C2H2-type" evidence="13">
    <location>
        <begin position="246"/>
        <end position="273"/>
    </location>
</feature>
<accession>A0A3B3WYD1</accession>
<evidence type="ECO:0000256" key="11">
    <source>
        <dbReference type="PROSITE-ProRule" id="PRU00042"/>
    </source>
</evidence>
<dbReference type="OrthoDB" id="8425895at2759"/>
<evidence type="ECO:0000256" key="5">
    <source>
        <dbReference type="ARBA" id="ARBA00022771"/>
    </source>
</evidence>
<comment type="subcellular location">
    <subcellularLocation>
        <location evidence="2">Nucleus</location>
    </subcellularLocation>
</comment>
<dbReference type="AlphaFoldDB" id="A0A3B3WYD1"/>
<evidence type="ECO:0000313" key="14">
    <source>
        <dbReference type="Ensembl" id="ENSPMEP00000007806.1"/>
    </source>
</evidence>
<dbReference type="RefSeq" id="XP_014823458.1">
    <property type="nucleotide sequence ID" value="XM_014967972.1"/>
</dbReference>
<dbReference type="FunFam" id="3.30.160.60:FF:000625">
    <property type="entry name" value="Zinc finger protein 536"/>
    <property type="match status" value="1"/>
</dbReference>
<dbReference type="Ensembl" id="ENSPMET00000003504.1">
    <property type="protein sequence ID" value="ENSPMEP00000007806.1"/>
    <property type="gene ID" value="ENSPMEG00000009487.1"/>
</dbReference>
<keyword evidence="3" id="KW-0479">Metal-binding</keyword>
<feature type="domain" description="C2H2-type" evidence="13">
    <location>
        <begin position="330"/>
        <end position="357"/>
    </location>
</feature>
<keyword evidence="10" id="KW-0539">Nucleus</keyword>
<evidence type="ECO:0000256" key="3">
    <source>
        <dbReference type="ARBA" id="ARBA00022723"/>
    </source>
</evidence>
<feature type="domain" description="C2H2-type" evidence="13">
    <location>
        <begin position="302"/>
        <end position="329"/>
    </location>
</feature>
<keyword evidence="6" id="KW-0862">Zinc</keyword>
<dbReference type="PANTHER" id="PTHR23235">
    <property type="entry name" value="KRUEPPEL-LIKE TRANSCRIPTION FACTOR"/>
    <property type="match status" value="1"/>
</dbReference>
<dbReference type="FunFam" id="3.30.160.60:FF:000446">
    <property type="entry name" value="Zinc finger protein"/>
    <property type="match status" value="1"/>
</dbReference>
<dbReference type="STRING" id="48701.ENSPMEP00000007806"/>
<evidence type="ECO:0000256" key="9">
    <source>
        <dbReference type="ARBA" id="ARBA00023163"/>
    </source>
</evidence>
<dbReference type="InterPro" id="IPR013087">
    <property type="entry name" value="Znf_C2H2_type"/>
</dbReference>
<feature type="region of interest" description="Disordered" evidence="12">
    <location>
        <begin position="118"/>
        <end position="151"/>
    </location>
</feature>
<dbReference type="GeneID" id="106903927"/>
<dbReference type="FunFam" id="3.30.160.60:FF:001249">
    <property type="entry name" value="CTCF"/>
    <property type="match status" value="1"/>
</dbReference>
<dbReference type="GO" id="GO:0000978">
    <property type="term" value="F:RNA polymerase II cis-regulatory region sequence-specific DNA binding"/>
    <property type="evidence" value="ECO:0007669"/>
    <property type="project" value="TreeGrafter"/>
</dbReference>
<evidence type="ECO:0000256" key="1">
    <source>
        <dbReference type="ARBA" id="ARBA00003767"/>
    </source>
</evidence>
<proteinExistence type="predicted"/>
<dbReference type="Pfam" id="PF00096">
    <property type="entry name" value="zf-C2H2"/>
    <property type="match status" value="3"/>
</dbReference>
<comment type="function">
    <text evidence="1">May be involved in transcriptional regulation.</text>
</comment>
<organism evidence="14 15">
    <name type="scientific">Poecilia mexicana</name>
    <dbReference type="NCBI Taxonomy" id="48701"/>
    <lineage>
        <taxon>Eukaryota</taxon>
        <taxon>Metazoa</taxon>
        <taxon>Chordata</taxon>
        <taxon>Craniata</taxon>
        <taxon>Vertebrata</taxon>
        <taxon>Euteleostomi</taxon>
        <taxon>Actinopterygii</taxon>
        <taxon>Neopterygii</taxon>
        <taxon>Teleostei</taxon>
        <taxon>Neoteleostei</taxon>
        <taxon>Acanthomorphata</taxon>
        <taxon>Ovalentaria</taxon>
        <taxon>Atherinomorphae</taxon>
        <taxon>Cyprinodontiformes</taxon>
        <taxon>Poeciliidae</taxon>
        <taxon>Poeciliinae</taxon>
        <taxon>Poecilia</taxon>
    </lineage>
</organism>
<dbReference type="FunFam" id="3.30.160.60:FF:000557">
    <property type="entry name" value="zinc finger and SCAN domain-containing protein 29"/>
    <property type="match status" value="1"/>
</dbReference>
<reference evidence="14" key="2">
    <citation type="submission" date="2025-09" db="UniProtKB">
        <authorList>
            <consortium name="Ensembl"/>
        </authorList>
    </citation>
    <scope>IDENTIFICATION</scope>
</reference>
<evidence type="ECO:0000256" key="12">
    <source>
        <dbReference type="SAM" id="MobiDB-lite"/>
    </source>
</evidence>
<evidence type="ECO:0000256" key="10">
    <source>
        <dbReference type="ARBA" id="ARBA00023242"/>
    </source>
</evidence>
<dbReference type="FunFam" id="3.30.160.60:FF:000097">
    <property type="entry name" value="Zinc finger protein"/>
    <property type="match status" value="1"/>
</dbReference>
<dbReference type="InterPro" id="IPR036236">
    <property type="entry name" value="Znf_C2H2_sf"/>
</dbReference>
<dbReference type="SMART" id="SM00355">
    <property type="entry name" value="ZnF_C2H2"/>
    <property type="match status" value="5"/>
</dbReference>
<keyword evidence="9" id="KW-0804">Transcription</keyword>
<sequence>MPTDKTDSSNTIFIRTSSGNHIPRSVCVNLEPTVMDVKQILVVKEEAPEDRKPNADLHDPKRQHIKEEDEEVCISLRGELLKVKEEIESCIKSEDDKQPPLLSEGAGLYQDQIKDRELPEVKNEGESIKTEEFEGGSRSFKHEDTMKDEEEDDVKYSVPEIKHLSDSAPPPVTVHVLSFQYRAPESNGDLVGKLDSEVGFTENKNVSSRRKAQKGWKVNCEVCGKTFFEKRNLNTHMRIHTGEKPFCCKVCGHRSCQKSSLNRHMIIHTGQKPFCCDLCGHRFTLKSSLNRHMGIHMGQKPFSCDLCGHKCSQKVNLNSHMRIHTGQKPFCCDLCGHTFRRKSHLNTHMNIHTRQKITPL</sequence>
<protein>
    <recommendedName>
        <fullName evidence="13">C2H2-type domain-containing protein</fullName>
    </recommendedName>
</protein>
<keyword evidence="5 11" id="KW-0863">Zinc-finger</keyword>
<evidence type="ECO:0000256" key="8">
    <source>
        <dbReference type="ARBA" id="ARBA00023125"/>
    </source>
</evidence>
<dbReference type="PROSITE" id="PS50157">
    <property type="entry name" value="ZINC_FINGER_C2H2_2"/>
    <property type="match status" value="5"/>
</dbReference>
<evidence type="ECO:0000259" key="13">
    <source>
        <dbReference type="PROSITE" id="PS50157"/>
    </source>
</evidence>
<feature type="domain" description="C2H2-type" evidence="13">
    <location>
        <begin position="218"/>
        <end position="245"/>
    </location>
</feature>
<dbReference type="KEGG" id="pmei:106903927"/>
<name>A0A3B3WYD1_9TELE</name>
<dbReference type="GO" id="GO:0005634">
    <property type="term" value="C:nucleus"/>
    <property type="evidence" value="ECO:0007669"/>
    <property type="project" value="UniProtKB-SubCell"/>
</dbReference>
<keyword evidence="15" id="KW-1185">Reference proteome</keyword>
<dbReference type="SUPFAM" id="SSF57667">
    <property type="entry name" value="beta-beta-alpha zinc fingers"/>
    <property type="match status" value="3"/>
</dbReference>
<evidence type="ECO:0000256" key="4">
    <source>
        <dbReference type="ARBA" id="ARBA00022737"/>
    </source>
</evidence>
<dbReference type="Gene3D" id="3.30.160.60">
    <property type="entry name" value="Classic Zinc Finger"/>
    <property type="match status" value="5"/>
</dbReference>
<dbReference type="PROSITE" id="PS00028">
    <property type="entry name" value="ZINC_FINGER_C2H2_1"/>
    <property type="match status" value="4"/>
</dbReference>